<dbReference type="Gene3D" id="1.10.3710.10">
    <property type="entry name" value="DNA polymerase III clamp loader subunits, C-terminal domain"/>
    <property type="match status" value="1"/>
</dbReference>
<accession>A0AAW7ZJB5</accession>
<dbReference type="FunFam" id="1.20.272.10:FF:000001">
    <property type="entry name" value="Putative AAA family ATPase"/>
    <property type="match status" value="1"/>
</dbReference>
<feature type="domain" description="AAA+ ATPase" evidence="7">
    <location>
        <begin position="51"/>
        <end position="169"/>
    </location>
</feature>
<keyword evidence="5" id="KW-0547">Nucleotide-binding</keyword>
<evidence type="ECO:0000256" key="6">
    <source>
        <dbReference type="ARBA" id="ARBA00022840"/>
    </source>
</evidence>
<dbReference type="SMART" id="SM00382">
    <property type="entry name" value="AAA"/>
    <property type="match status" value="1"/>
</dbReference>
<dbReference type="Gene3D" id="1.10.8.60">
    <property type="match status" value="1"/>
</dbReference>
<dbReference type="InterPro" id="IPR008921">
    <property type="entry name" value="DNA_pol3_clamp-load_cplx_C"/>
</dbReference>
<dbReference type="Proteomes" id="UP001172911">
    <property type="component" value="Unassembled WGS sequence"/>
</dbReference>
<dbReference type="PANTHER" id="PTHR13779:SF7">
    <property type="entry name" value="ATPASE WRNIP1"/>
    <property type="match status" value="1"/>
</dbReference>
<evidence type="ECO:0000256" key="2">
    <source>
        <dbReference type="ARBA" id="ARBA00008959"/>
    </source>
</evidence>
<dbReference type="CDD" id="cd00009">
    <property type="entry name" value="AAA"/>
    <property type="match status" value="1"/>
</dbReference>
<dbReference type="Pfam" id="PF16193">
    <property type="entry name" value="AAA_assoc_2"/>
    <property type="match status" value="1"/>
</dbReference>
<dbReference type="Pfam" id="PF12002">
    <property type="entry name" value="MgsA_C"/>
    <property type="match status" value="1"/>
</dbReference>
<dbReference type="PANTHER" id="PTHR13779">
    <property type="entry name" value="WERNER HELICASE-INTERACTING PROTEIN 1 FAMILY MEMBER"/>
    <property type="match status" value="1"/>
</dbReference>
<dbReference type="SUPFAM" id="SSF52540">
    <property type="entry name" value="P-loop containing nucleoside triphosphate hydrolases"/>
    <property type="match status" value="1"/>
</dbReference>
<dbReference type="FunFam" id="1.10.8.60:FF:000029">
    <property type="entry name" value="Replication-associated recombination protein A"/>
    <property type="match status" value="1"/>
</dbReference>
<dbReference type="InterPro" id="IPR027417">
    <property type="entry name" value="P-loop_NTPase"/>
</dbReference>
<dbReference type="Pfam" id="PF00004">
    <property type="entry name" value="AAA"/>
    <property type="match status" value="1"/>
</dbReference>
<evidence type="ECO:0000256" key="4">
    <source>
        <dbReference type="ARBA" id="ARBA00022705"/>
    </source>
</evidence>
<dbReference type="Gene3D" id="3.40.50.300">
    <property type="entry name" value="P-loop containing nucleotide triphosphate hydrolases"/>
    <property type="match status" value="1"/>
</dbReference>
<dbReference type="InterPro" id="IPR003959">
    <property type="entry name" value="ATPase_AAA_core"/>
</dbReference>
<dbReference type="Gene3D" id="1.20.272.10">
    <property type="match status" value="1"/>
</dbReference>
<keyword evidence="6" id="KW-0067">ATP-binding</keyword>
<dbReference type="GO" id="GO:0006261">
    <property type="term" value="P:DNA-templated DNA replication"/>
    <property type="evidence" value="ECO:0007669"/>
    <property type="project" value="TreeGrafter"/>
</dbReference>
<reference evidence="8" key="1">
    <citation type="journal article" date="2023" name="J. Hazard. Mater.">
        <title>Anaerobic biodegradation of pyrene and benzo[a]pyrene by a new sulfate-reducing Desulforamulus aquiferis strain DSA.</title>
        <authorList>
            <person name="Zhang Z."/>
            <person name="Sun J."/>
            <person name="Gong X."/>
            <person name="Wang C."/>
            <person name="Wang H."/>
        </authorList>
    </citation>
    <scope>NUCLEOTIDE SEQUENCE</scope>
    <source>
        <strain evidence="8">DSA</strain>
    </source>
</reference>
<comment type="function">
    <text evidence="1">DNA-dependent ATPase that plays important roles in cellular responses to stalled DNA replication processes.</text>
</comment>
<evidence type="ECO:0000313" key="8">
    <source>
        <dbReference type="EMBL" id="MDO7789099.1"/>
    </source>
</evidence>
<dbReference type="InterPro" id="IPR003593">
    <property type="entry name" value="AAA+_ATPase"/>
</dbReference>
<comment type="similarity">
    <text evidence="2">Belongs to the AAA ATPase family. RarA/MGS1/WRNIP1 subfamily.</text>
</comment>
<evidence type="ECO:0000256" key="3">
    <source>
        <dbReference type="ARBA" id="ARBA00020776"/>
    </source>
</evidence>
<dbReference type="InterPro" id="IPR032423">
    <property type="entry name" value="AAA_assoc_2"/>
</dbReference>
<dbReference type="GO" id="GO:0005524">
    <property type="term" value="F:ATP binding"/>
    <property type="evidence" value="ECO:0007669"/>
    <property type="project" value="UniProtKB-KW"/>
</dbReference>
<evidence type="ECO:0000256" key="5">
    <source>
        <dbReference type="ARBA" id="ARBA00022741"/>
    </source>
</evidence>
<dbReference type="FunFam" id="3.40.50.300:FF:000137">
    <property type="entry name" value="Replication-associated recombination protein A"/>
    <property type="match status" value="1"/>
</dbReference>
<dbReference type="EMBL" id="JARPTC010000035">
    <property type="protein sequence ID" value="MDO7789099.1"/>
    <property type="molecule type" value="Genomic_DNA"/>
</dbReference>
<gene>
    <name evidence="8" type="ORF">P6N53_17955</name>
</gene>
<dbReference type="GO" id="GO:0008047">
    <property type="term" value="F:enzyme activator activity"/>
    <property type="evidence" value="ECO:0007669"/>
    <property type="project" value="TreeGrafter"/>
</dbReference>
<proteinExistence type="inferred from homology"/>
<dbReference type="SUPFAM" id="SSF48019">
    <property type="entry name" value="post-AAA+ oligomerization domain-like"/>
    <property type="match status" value="1"/>
</dbReference>
<dbReference type="GO" id="GO:0016887">
    <property type="term" value="F:ATP hydrolysis activity"/>
    <property type="evidence" value="ECO:0007669"/>
    <property type="project" value="InterPro"/>
</dbReference>
<reference evidence="8" key="2">
    <citation type="submission" date="2023-03" db="EMBL/GenBank/DDBJ databases">
        <authorList>
            <person name="Zhang Z."/>
        </authorList>
    </citation>
    <scope>NUCLEOTIDE SEQUENCE</scope>
    <source>
        <strain evidence="8">DSA</strain>
    </source>
</reference>
<comment type="caution">
    <text evidence="8">The sequence shown here is derived from an EMBL/GenBank/DDBJ whole genome shotgun (WGS) entry which is preliminary data.</text>
</comment>
<dbReference type="RefSeq" id="WP_304545624.1">
    <property type="nucleotide sequence ID" value="NZ_JARPTC010000035.1"/>
</dbReference>
<dbReference type="CDD" id="cd18139">
    <property type="entry name" value="HLD_clamp_RarA"/>
    <property type="match status" value="1"/>
</dbReference>
<dbReference type="AlphaFoldDB" id="A0AAW7ZJB5"/>
<sequence>MDLFSVAAGAMTLQAAPLAERMRPRNLDDFIGQEHIIGAGKLLRRAIEADRLGSIILYGPPGTGKTTLATIISEMTASNFIKINAVSAGVGEIREEIKKARDSLKFYGKKTIFFIDEIHALKRGSQQDSLLEAVERGEVILIGATTQNPYFEINGALLSRSRIFQLKELTEVDLGKLVRRALEDADRGLGIYKVALEEEALNHLVDISNGDARRVLNSLELAVLSTGVSEDGYRHITLEVAEDSTQQRLVRYDRSGDNHYDVISAFIKSIRGSDPDAALHYYARMTVAGEDQRFIVRRLIVHASEDIGLADPQAMLIAHAAWNALETVGLPEARIPIAQCIVYLAMAPKSNSVIAAIDQAMADIKNRPVGNVPPHLRDAHYRGADKLGHTGYKYPHSYPGHYVEQQYMPDQLMGVSYYHPSDQGREKDTKKKT</sequence>
<keyword evidence="4" id="KW-0235">DNA replication</keyword>
<organism evidence="8 9">
    <name type="scientific">Desulforamulus aquiferis</name>
    <dbReference type="NCBI Taxonomy" id="1397668"/>
    <lineage>
        <taxon>Bacteria</taxon>
        <taxon>Bacillati</taxon>
        <taxon>Bacillota</taxon>
        <taxon>Clostridia</taxon>
        <taxon>Eubacteriales</taxon>
        <taxon>Peptococcaceae</taxon>
        <taxon>Desulforamulus</taxon>
    </lineage>
</organism>
<dbReference type="FunFam" id="1.10.3710.10:FF:000003">
    <property type="entry name" value="ATPase, AAA family protein"/>
    <property type="match status" value="1"/>
</dbReference>
<dbReference type="GO" id="GO:0003677">
    <property type="term" value="F:DNA binding"/>
    <property type="evidence" value="ECO:0007669"/>
    <property type="project" value="InterPro"/>
</dbReference>
<evidence type="ECO:0000256" key="1">
    <source>
        <dbReference type="ARBA" id="ARBA00002393"/>
    </source>
</evidence>
<evidence type="ECO:0000259" key="7">
    <source>
        <dbReference type="SMART" id="SM00382"/>
    </source>
</evidence>
<protein>
    <recommendedName>
        <fullName evidence="3">Replication-associated recombination protein A</fullName>
    </recommendedName>
</protein>
<dbReference type="GO" id="GO:0000731">
    <property type="term" value="P:DNA synthesis involved in DNA repair"/>
    <property type="evidence" value="ECO:0007669"/>
    <property type="project" value="TreeGrafter"/>
</dbReference>
<dbReference type="InterPro" id="IPR021886">
    <property type="entry name" value="MgsA_C"/>
</dbReference>
<name>A0AAW7ZJB5_9FIRM</name>
<evidence type="ECO:0000313" key="9">
    <source>
        <dbReference type="Proteomes" id="UP001172911"/>
    </source>
</evidence>
<dbReference type="GO" id="GO:0017116">
    <property type="term" value="F:single-stranded DNA helicase activity"/>
    <property type="evidence" value="ECO:0007669"/>
    <property type="project" value="TreeGrafter"/>
</dbReference>
<dbReference type="InterPro" id="IPR051314">
    <property type="entry name" value="AAA_ATPase_RarA/MGS1/WRNIP1"/>
</dbReference>
<keyword evidence="9" id="KW-1185">Reference proteome</keyword>